<dbReference type="HOGENOM" id="CLU_1438239_0_0_6"/>
<dbReference type="PATRIC" id="fig|1217710.3.peg.427"/>
<protein>
    <submittedName>
        <fullName evidence="1">Uncharacterized protein</fullName>
    </submittedName>
</protein>
<dbReference type="Proteomes" id="UP000013070">
    <property type="component" value="Unassembled WGS sequence"/>
</dbReference>
<dbReference type="eggNOG" id="ENOG5032PCJ">
    <property type="taxonomic scope" value="Bacteria"/>
</dbReference>
<sequence length="188" mass="21634">MLPILAGVAIGAAILYLLDAETQSQHDRWERKRSQVRRETAQQREKIQAALKSTAEYQEYKKYIEMHHASKQTADQAFELYASTKKVLNGLYTQLKCSGETIGQLKQQREEASGAEKEQIQQILRQQRDIHAQIKTAIDGYKAESESFLKDLRSLNEATAQLKQHIRLHTGKPGREWFARLEQRRLGA</sequence>
<keyword evidence="2" id="KW-1185">Reference proteome</keyword>
<accession>N8X0D4</accession>
<evidence type="ECO:0000313" key="2">
    <source>
        <dbReference type="Proteomes" id="UP000013070"/>
    </source>
</evidence>
<reference evidence="1 2" key="1">
    <citation type="submission" date="2013-02" db="EMBL/GenBank/DDBJ databases">
        <title>The Genome Sequence of Acinetobacter sp. NIPH 899.</title>
        <authorList>
            <consortium name="The Broad Institute Genome Sequencing Platform"/>
            <consortium name="The Broad Institute Genome Sequencing Center for Infectious Disease"/>
            <person name="Cerqueira G."/>
            <person name="Feldgarden M."/>
            <person name="Courvalin P."/>
            <person name="Perichon B."/>
            <person name="Grillot-Courvalin C."/>
            <person name="Clermont D."/>
            <person name="Rocha E."/>
            <person name="Yoon E.-J."/>
            <person name="Nemec A."/>
            <person name="Walker B."/>
            <person name="Young S.K."/>
            <person name="Zeng Q."/>
            <person name="Gargeya S."/>
            <person name="Fitzgerald M."/>
            <person name="Haas B."/>
            <person name="Abouelleil A."/>
            <person name="Alvarado L."/>
            <person name="Arachchi H.M."/>
            <person name="Berlin A.M."/>
            <person name="Chapman S.B."/>
            <person name="Dewar J."/>
            <person name="Goldberg J."/>
            <person name="Griggs A."/>
            <person name="Gujja S."/>
            <person name="Hansen M."/>
            <person name="Howarth C."/>
            <person name="Imamovic A."/>
            <person name="Larimer J."/>
            <person name="McCowan C."/>
            <person name="Murphy C."/>
            <person name="Neiman D."/>
            <person name="Pearson M."/>
            <person name="Priest M."/>
            <person name="Roberts A."/>
            <person name="Saif S."/>
            <person name="Shea T."/>
            <person name="Sisk P."/>
            <person name="Sykes S."/>
            <person name="Wortman J."/>
            <person name="Nusbaum C."/>
            <person name="Birren B."/>
        </authorList>
    </citation>
    <scope>NUCLEOTIDE SEQUENCE [LARGE SCALE GENOMIC DNA]</scope>
    <source>
        <strain evidence="1 2">NIPH 899</strain>
    </source>
</reference>
<evidence type="ECO:0000313" key="1">
    <source>
        <dbReference type="EMBL" id="ENV00585.1"/>
    </source>
</evidence>
<dbReference type="RefSeq" id="WP_004780559.1">
    <property type="nucleotide sequence ID" value="NZ_KB849397.1"/>
</dbReference>
<comment type="caution">
    <text evidence="1">The sequence shown here is derived from an EMBL/GenBank/DDBJ whole genome shotgun (WGS) entry which is preliminary data.</text>
</comment>
<organism evidence="1 2">
    <name type="scientific">Acinetobacter variabilis</name>
    <dbReference type="NCBI Taxonomy" id="70346"/>
    <lineage>
        <taxon>Bacteria</taxon>
        <taxon>Pseudomonadati</taxon>
        <taxon>Pseudomonadota</taxon>
        <taxon>Gammaproteobacteria</taxon>
        <taxon>Moraxellales</taxon>
        <taxon>Moraxellaceae</taxon>
        <taxon>Acinetobacter</taxon>
    </lineage>
</organism>
<name>N8X0D4_9GAMM</name>
<dbReference type="EMBL" id="APPE01000027">
    <property type="protein sequence ID" value="ENV00585.1"/>
    <property type="molecule type" value="Genomic_DNA"/>
</dbReference>
<dbReference type="AlphaFoldDB" id="N8X0D4"/>
<gene>
    <name evidence="1" type="ORF">F969_00452</name>
</gene>
<proteinExistence type="predicted"/>